<comment type="subcellular location">
    <subcellularLocation>
        <location evidence="6">Cytoplasm</location>
    </subcellularLocation>
</comment>
<dbReference type="InterPro" id="IPR022761">
    <property type="entry name" value="Fumarate_lyase_N"/>
</dbReference>
<proteinExistence type="inferred from homology"/>
<evidence type="ECO:0000313" key="9">
    <source>
        <dbReference type="EMBL" id="MUB66542.1"/>
    </source>
</evidence>
<keyword evidence="5 6" id="KW-0456">Lyase</keyword>
<dbReference type="HAMAP" id="MF_00006">
    <property type="entry name" value="Arg_succ_lyase"/>
    <property type="match status" value="1"/>
</dbReference>
<dbReference type="InterPro" id="IPR009049">
    <property type="entry name" value="Argininosuccinate_lyase"/>
</dbReference>
<evidence type="ECO:0000259" key="8">
    <source>
        <dbReference type="Pfam" id="PF14698"/>
    </source>
</evidence>
<dbReference type="GO" id="GO:0042450">
    <property type="term" value="P:L-arginine biosynthetic process via ornithine"/>
    <property type="evidence" value="ECO:0007669"/>
    <property type="project" value="UniProtKB-UniRule"/>
</dbReference>
<keyword evidence="3 6" id="KW-0055">Arginine biosynthesis</keyword>
<name>A0AAW9WR89_9FIRM</name>
<dbReference type="NCBIfam" id="TIGR00838">
    <property type="entry name" value="argH"/>
    <property type="match status" value="1"/>
</dbReference>
<dbReference type="FunFam" id="1.20.200.10:FF:000002">
    <property type="entry name" value="Argininosuccinate lyase"/>
    <property type="match status" value="1"/>
</dbReference>
<evidence type="ECO:0000256" key="3">
    <source>
        <dbReference type="ARBA" id="ARBA00022571"/>
    </source>
</evidence>
<dbReference type="AlphaFoldDB" id="A0AAW9WR89"/>
<evidence type="ECO:0000256" key="1">
    <source>
        <dbReference type="ARBA" id="ARBA00004941"/>
    </source>
</evidence>
<dbReference type="Gene3D" id="1.10.40.30">
    <property type="entry name" value="Fumarase/aspartase (C-terminal domain)"/>
    <property type="match status" value="1"/>
</dbReference>
<organism evidence="9 10">
    <name type="scientific">Hungatella hathewayi</name>
    <dbReference type="NCBI Taxonomy" id="154046"/>
    <lineage>
        <taxon>Bacteria</taxon>
        <taxon>Bacillati</taxon>
        <taxon>Bacillota</taxon>
        <taxon>Clostridia</taxon>
        <taxon>Lachnospirales</taxon>
        <taxon>Lachnospiraceae</taxon>
        <taxon>Hungatella</taxon>
    </lineage>
</organism>
<dbReference type="FunFam" id="1.10.40.30:FF:000001">
    <property type="entry name" value="Argininosuccinate lyase"/>
    <property type="match status" value="1"/>
</dbReference>
<accession>A0AAW9WR89</accession>
<comment type="pathway">
    <text evidence="1 6">Amino-acid biosynthesis; L-arginine biosynthesis; L-arginine from L-ornithine and carbamoyl phosphate: step 3/3.</text>
</comment>
<comment type="caution">
    <text evidence="9">The sequence shown here is derived from an EMBL/GenBank/DDBJ whole genome shotgun (WGS) entry which is preliminary data.</text>
</comment>
<dbReference type="Gene3D" id="1.20.200.10">
    <property type="entry name" value="Fumarase/aspartase (Central domain)"/>
    <property type="match status" value="1"/>
</dbReference>
<dbReference type="PRINTS" id="PR00149">
    <property type="entry name" value="FUMRATELYASE"/>
</dbReference>
<dbReference type="CDD" id="cd01359">
    <property type="entry name" value="Argininosuccinate_lyase"/>
    <property type="match status" value="1"/>
</dbReference>
<dbReference type="FunFam" id="1.10.275.10:FF:000002">
    <property type="entry name" value="Argininosuccinate lyase"/>
    <property type="match status" value="1"/>
</dbReference>
<dbReference type="PROSITE" id="PS00163">
    <property type="entry name" value="FUMARATE_LYASES"/>
    <property type="match status" value="1"/>
</dbReference>
<dbReference type="Pfam" id="PF14698">
    <property type="entry name" value="ASL_C2"/>
    <property type="match status" value="1"/>
</dbReference>
<dbReference type="InterPro" id="IPR029419">
    <property type="entry name" value="Arg_succ_lyase_C"/>
</dbReference>
<comment type="catalytic activity">
    <reaction evidence="6">
        <text>2-(N(omega)-L-arginino)succinate = fumarate + L-arginine</text>
        <dbReference type="Rhea" id="RHEA:24020"/>
        <dbReference type="ChEBI" id="CHEBI:29806"/>
        <dbReference type="ChEBI" id="CHEBI:32682"/>
        <dbReference type="ChEBI" id="CHEBI:57472"/>
        <dbReference type="EC" id="4.3.2.1"/>
    </reaction>
</comment>
<comment type="similarity">
    <text evidence="6">Belongs to the lyase 1 family. Argininosuccinate lyase subfamily.</text>
</comment>
<dbReference type="PANTHER" id="PTHR43814">
    <property type="entry name" value="ARGININOSUCCINATE LYASE"/>
    <property type="match status" value="1"/>
</dbReference>
<evidence type="ECO:0000256" key="4">
    <source>
        <dbReference type="ARBA" id="ARBA00022605"/>
    </source>
</evidence>
<dbReference type="EMBL" id="WNME01000028">
    <property type="protein sequence ID" value="MUB66542.1"/>
    <property type="molecule type" value="Genomic_DNA"/>
</dbReference>
<dbReference type="RefSeq" id="WP_055651803.1">
    <property type="nucleotide sequence ID" value="NZ_CZAZ01000036.1"/>
</dbReference>
<gene>
    <name evidence="6 9" type="primary">argH</name>
    <name evidence="9" type="ORF">GNE07_26340</name>
</gene>
<evidence type="ECO:0000256" key="2">
    <source>
        <dbReference type="ARBA" id="ARBA00012338"/>
    </source>
</evidence>
<dbReference type="PRINTS" id="PR00145">
    <property type="entry name" value="ARGSUCLYASE"/>
</dbReference>
<evidence type="ECO:0000259" key="7">
    <source>
        <dbReference type="Pfam" id="PF00206"/>
    </source>
</evidence>
<dbReference type="Proteomes" id="UP000434223">
    <property type="component" value="Unassembled WGS sequence"/>
</dbReference>
<protein>
    <recommendedName>
        <fullName evidence="2 6">Argininosuccinate lyase</fullName>
        <shortName evidence="6">ASAL</shortName>
        <ecNumber evidence="2 6">4.3.2.1</ecNumber>
    </recommendedName>
    <alternativeName>
        <fullName evidence="6">Arginosuccinase</fullName>
    </alternativeName>
</protein>
<dbReference type="InterPro" id="IPR020557">
    <property type="entry name" value="Fumarate_lyase_CS"/>
</dbReference>
<dbReference type="InterPro" id="IPR000362">
    <property type="entry name" value="Fumarate_lyase_fam"/>
</dbReference>
<dbReference type="InterPro" id="IPR024083">
    <property type="entry name" value="Fumarase/histidase_N"/>
</dbReference>
<feature type="domain" description="Argininosuccinate lyase C-terminal" evidence="8">
    <location>
        <begin position="363"/>
        <end position="431"/>
    </location>
</feature>
<evidence type="ECO:0000313" key="10">
    <source>
        <dbReference type="Proteomes" id="UP000434223"/>
    </source>
</evidence>
<dbReference type="GO" id="GO:0004056">
    <property type="term" value="F:argininosuccinate lyase activity"/>
    <property type="evidence" value="ECO:0007669"/>
    <property type="project" value="UniProtKB-UniRule"/>
</dbReference>
<dbReference type="Pfam" id="PF00206">
    <property type="entry name" value="Lyase_1"/>
    <property type="match status" value="1"/>
</dbReference>
<evidence type="ECO:0000256" key="6">
    <source>
        <dbReference type="HAMAP-Rule" id="MF_00006"/>
    </source>
</evidence>
<dbReference type="Gene3D" id="1.10.275.10">
    <property type="entry name" value="Fumarase/aspartase (N-terminal domain)"/>
    <property type="match status" value="1"/>
</dbReference>
<evidence type="ECO:0000256" key="5">
    <source>
        <dbReference type="ARBA" id="ARBA00023239"/>
    </source>
</evidence>
<dbReference type="SUPFAM" id="SSF48557">
    <property type="entry name" value="L-aspartase-like"/>
    <property type="match status" value="1"/>
</dbReference>
<feature type="domain" description="Fumarate lyase N-terminal" evidence="7">
    <location>
        <begin position="6"/>
        <end position="300"/>
    </location>
</feature>
<dbReference type="PANTHER" id="PTHR43814:SF1">
    <property type="entry name" value="ARGININOSUCCINATE LYASE"/>
    <property type="match status" value="1"/>
</dbReference>
<reference evidence="9 10" key="1">
    <citation type="submission" date="2019-09" db="EMBL/GenBank/DDBJ databases">
        <title>Draft genome sequencing of Hungatella hathewayi 123Y-2.</title>
        <authorList>
            <person name="Lv Q."/>
            <person name="Li S."/>
        </authorList>
    </citation>
    <scope>NUCLEOTIDE SEQUENCE [LARGE SCALE GENOMIC DNA]</scope>
    <source>
        <strain evidence="9 10">123Y-2</strain>
    </source>
</reference>
<keyword evidence="4 6" id="KW-0028">Amino-acid biosynthesis</keyword>
<dbReference type="EC" id="4.3.2.1" evidence="2 6"/>
<keyword evidence="6" id="KW-0963">Cytoplasm</keyword>
<dbReference type="GO" id="GO:0005829">
    <property type="term" value="C:cytosol"/>
    <property type="evidence" value="ECO:0007669"/>
    <property type="project" value="TreeGrafter"/>
</dbReference>
<sequence>MKLWGGRFTKETNQLVHNFNASLSFDQKFYHQDIEGSIAHVKMLAKQGILTTEDRDTIIEGLEGIRRDLESGALVFTAEHEDIHSFVEAVLTERIGDAGKRLHTGRSRNDQVALDMKLYTRDEIDELDGLVKALLEELLKLMEENLDTYMPGFTHLQKAQPITLAHHMGAYFEMFYRDRTRLSDIRKRMNYCPLGSGALAGTTYPLDREYTAELLGFEGPALNSMDSVADRDYVIELLSALSTISMHLSRFCEEIIIWNTNEYQFVEIDDSYSTGSSIMPQKKNPDIAELIRGKTGRVYGALVSILTTMKGLPLAYNKDMQEDKEMTFDAIDTVKGCLALFTGMISTMTFKKDAMEASAKNGFTNATDAADYLVNHGVAFRDAHGIVGQLVLYCIGKGIALDEMSLEEFQAISPVFEEDIYDAISMETCVKKRMTIGAPGQEAMKRVIEACRERL</sequence>
<dbReference type="InterPro" id="IPR008948">
    <property type="entry name" value="L-Aspartase-like"/>
</dbReference>